<comment type="caution">
    <text evidence="7">The sequence shown here is derived from an EMBL/GenBank/DDBJ whole genome shotgun (WGS) entry which is preliminary data.</text>
</comment>
<dbReference type="Pfam" id="PF01025">
    <property type="entry name" value="GrpE"/>
    <property type="match status" value="1"/>
</dbReference>
<feature type="region of interest" description="Disordered" evidence="6">
    <location>
        <begin position="1"/>
        <end position="43"/>
    </location>
</feature>
<dbReference type="HAMAP" id="MF_01151">
    <property type="entry name" value="GrpE"/>
    <property type="match status" value="1"/>
</dbReference>
<dbReference type="GO" id="GO:0005737">
    <property type="term" value="C:cytoplasm"/>
    <property type="evidence" value="ECO:0007669"/>
    <property type="project" value="UniProtKB-SubCell"/>
</dbReference>
<dbReference type="PROSITE" id="PS01071">
    <property type="entry name" value="GRPE"/>
    <property type="match status" value="1"/>
</dbReference>
<dbReference type="PANTHER" id="PTHR21237">
    <property type="entry name" value="GRPE PROTEIN"/>
    <property type="match status" value="1"/>
</dbReference>
<proteinExistence type="inferred from homology"/>
<evidence type="ECO:0000256" key="3">
    <source>
        <dbReference type="HAMAP-Rule" id="MF_01151"/>
    </source>
</evidence>
<gene>
    <name evidence="3" type="primary">grpE</name>
    <name evidence="7" type="ORF">HDF16_003773</name>
</gene>
<comment type="subunit">
    <text evidence="3">Homodimer.</text>
</comment>
<keyword evidence="3 4" id="KW-0346">Stress response</keyword>
<accession>A0A7W7ZFM3</accession>
<dbReference type="PRINTS" id="PR00773">
    <property type="entry name" value="GRPEPROTEIN"/>
</dbReference>
<evidence type="ECO:0000313" key="7">
    <source>
        <dbReference type="EMBL" id="MBB5059050.1"/>
    </source>
</evidence>
<dbReference type="RefSeq" id="WP_246409287.1">
    <property type="nucleotide sequence ID" value="NZ_JACHIP010000005.1"/>
</dbReference>
<reference evidence="7 8" key="1">
    <citation type="submission" date="2020-08" db="EMBL/GenBank/DDBJ databases">
        <title>Genomic Encyclopedia of Type Strains, Phase IV (KMG-V): Genome sequencing to study the core and pangenomes of soil and plant-associated prokaryotes.</title>
        <authorList>
            <person name="Whitman W."/>
        </authorList>
    </citation>
    <scope>NUCLEOTIDE SEQUENCE [LARGE SCALE GENOMIC DNA]</scope>
    <source>
        <strain evidence="7 8">M8UP14</strain>
    </source>
</reference>
<dbReference type="Gene3D" id="2.30.22.10">
    <property type="entry name" value="Head domain of nucleotide exchange factor GrpE"/>
    <property type="match status" value="1"/>
</dbReference>
<dbReference type="PANTHER" id="PTHR21237:SF23">
    <property type="entry name" value="GRPE PROTEIN HOMOLOG, MITOCHONDRIAL"/>
    <property type="match status" value="1"/>
</dbReference>
<sequence>MTTQNEVFEEASDQQMNDTHAGKRTVQQAGEESGSEAVTASSAQIEIDQLRGEKEQLIDRLARLQAEFDNARKREQKERTDAREYTIGSTIEPFLGVMDNFQLALKADGTAEQLRGGVELILKQMEDALKGLQVLPVETVGAQFDPRVHEALGSIETSEFPDHQVLEEIRRGYKIREKLLRPALVRIASNSAQISA</sequence>
<protein>
    <recommendedName>
        <fullName evidence="3 4">Protein GrpE</fullName>
    </recommendedName>
    <alternativeName>
        <fullName evidence="3">HSP-70 cofactor</fullName>
    </alternativeName>
</protein>
<dbReference type="Gene3D" id="3.90.20.20">
    <property type="match status" value="1"/>
</dbReference>
<keyword evidence="3" id="KW-0963">Cytoplasm</keyword>
<dbReference type="AlphaFoldDB" id="A0A7W7ZFM3"/>
<comment type="similarity">
    <text evidence="1 3 5">Belongs to the GrpE family.</text>
</comment>
<dbReference type="SUPFAM" id="SSF51064">
    <property type="entry name" value="Head domain of nucleotide exchange factor GrpE"/>
    <property type="match status" value="1"/>
</dbReference>
<dbReference type="GO" id="GO:0006457">
    <property type="term" value="P:protein folding"/>
    <property type="evidence" value="ECO:0007669"/>
    <property type="project" value="InterPro"/>
</dbReference>
<dbReference type="Proteomes" id="UP000540989">
    <property type="component" value="Unassembled WGS sequence"/>
</dbReference>
<dbReference type="GO" id="GO:0051087">
    <property type="term" value="F:protein-folding chaperone binding"/>
    <property type="evidence" value="ECO:0007669"/>
    <property type="project" value="InterPro"/>
</dbReference>
<evidence type="ECO:0000256" key="5">
    <source>
        <dbReference type="RuleBase" id="RU004478"/>
    </source>
</evidence>
<dbReference type="EMBL" id="JACHIP010000005">
    <property type="protein sequence ID" value="MBB5059050.1"/>
    <property type="molecule type" value="Genomic_DNA"/>
</dbReference>
<dbReference type="CDD" id="cd00446">
    <property type="entry name" value="GrpE"/>
    <property type="match status" value="1"/>
</dbReference>
<dbReference type="InterPro" id="IPR013805">
    <property type="entry name" value="GrpE_CC"/>
</dbReference>
<dbReference type="InterPro" id="IPR009012">
    <property type="entry name" value="GrpE_head"/>
</dbReference>
<dbReference type="GO" id="GO:0042803">
    <property type="term" value="F:protein homodimerization activity"/>
    <property type="evidence" value="ECO:0007669"/>
    <property type="project" value="InterPro"/>
</dbReference>
<dbReference type="GO" id="GO:0051082">
    <property type="term" value="F:unfolded protein binding"/>
    <property type="evidence" value="ECO:0007669"/>
    <property type="project" value="TreeGrafter"/>
</dbReference>
<dbReference type="GO" id="GO:0000774">
    <property type="term" value="F:adenyl-nucleotide exchange factor activity"/>
    <property type="evidence" value="ECO:0007669"/>
    <property type="project" value="InterPro"/>
</dbReference>
<evidence type="ECO:0000256" key="1">
    <source>
        <dbReference type="ARBA" id="ARBA00009054"/>
    </source>
</evidence>
<dbReference type="InterPro" id="IPR000740">
    <property type="entry name" value="GrpE"/>
</dbReference>
<keyword evidence="8" id="KW-1185">Reference proteome</keyword>
<comment type="subcellular location">
    <subcellularLocation>
        <location evidence="3">Cytoplasm</location>
    </subcellularLocation>
</comment>
<feature type="compositionally biased region" description="Polar residues" evidence="6">
    <location>
        <begin position="25"/>
        <end position="43"/>
    </location>
</feature>
<evidence type="ECO:0000256" key="6">
    <source>
        <dbReference type="SAM" id="MobiDB-lite"/>
    </source>
</evidence>
<evidence type="ECO:0000256" key="2">
    <source>
        <dbReference type="ARBA" id="ARBA00023186"/>
    </source>
</evidence>
<evidence type="ECO:0000256" key="4">
    <source>
        <dbReference type="RuleBase" id="RU000639"/>
    </source>
</evidence>
<name>A0A7W7ZFM3_9BACT</name>
<comment type="function">
    <text evidence="3 4">Participates actively in the response to hyperosmotic and heat shock by preventing the aggregation of stress-denatured proteins, in association with DnaK and GrpE. It is the nucleotide exchange factor for DnaK and may function as a thermosensor. Unfolded proteins bind initially to DnaJ; upon interaction with the DnaJ-bound protein, DnaK hydrolyzes its bound ATP, resulting in the formation of a stable complex. GrpE releases ADP from DnaK; ATP binding to DnaK triggers the release of the substrate protein, thus completing the reaction cycle. Several rounds of ATP-dependent interactions between DnaJ, DnaK and GrpE are required for fully efficient folding.</text>
</comment>
<dbReference type="SUPFAM" id="SSF58014">
    <property type="entry name" value="Coiled-coil domain of nucleotide exchange factor GrpE"/>
    <property type="match status" value="1"/>
</dbReference>
<organism evidence="7 8">
    <name type="scientific">Granulicella aggregans</name>
    <dbReference type="NCBI Taxonomy" id="474949"/>
    <lineage>
        <taxon>Bacteria</taxon>
        <taxon>Pseudomonadati</taxon>
        <taxon>Acidobacteriota</taxon>
        <taxon>Terriglobia</taxon>
        <taxon>Terriglobales</taxon>
        <taxon>Acidobacteriaceae</taxon>
        <taxon>Granulicella</taxon>
    </lineage>
</organism>
<evidence type="ECO:0000313" key="8">
    <source>
        <dbReference type="Proteomes" id="UP000540989"/>
    </source>
</evidence>
<keyword evidence="2 3" id="KW-0143">Chaperone</keyword>